<sequence>MRHRLSPTSLNLFLNCPRCFWLQFNRDVHRPKTFFPSLPGGMVLVIKDYFDRYRSQNELPPEIDGRVRGRLVGDQKLMDRWRNWKTGLEASVVELDATLFGALDDCLVDAGEHLPLDYKTRGFRPERGSGMELYYRNQLDC</sequence>
<evidence type="ECO:0000313" key="2">
    <source>
        <dbReference type="Proteomes" id="UP000230973"/>
    </source>
</evidence>
<dbReference type="AlphaFoldDB" id="A0A2M7QAE1"/>
<comment type="caution">
    <text evidence="1">The sequence shown here is derived from an EMBL/GenBank/DDBJ whole genome shotgun (WGS) entry which is preliminary data.</text>
</comment>
<organism evidence="1 2">
    <name type="scientific">Candidatus Uhrbacteria bacterium CG_4_10_14_0_8_um_filter_58_22</name>
    <dbReference type="NCBI Taxonomy" id="1975029"/>
    <lineage>
        <taxon>Bacteria</taxon>
        <taxon>Candidatus Uhriibacteriota</taxon>
    </lineage>
</organism>
<name>A0A2M7QAE1_9BACT</name>
<protein>
    <recommendedName>
        <fullName evidence="3">PD-(D/E)XK endonuclease-like domain-containing protein</fullName>
    </recommendedName>
</protein>
<dbReference type="Proteomes" id="UP000230973">
    <property type="component" value="Unassembled WGS sequence"/>
</dbReference>
<dbReference type="EMBL" id="PFLC01000021">
    <property type="protein sequence ID" value="PIY62994.1"/>
    <property type="molecule type" value="Genomic_DNA"/>
</dbReference>
<proteinExistence type="predicted"/>
<reference evidence="2" key="1">
    <citation type="submission" date="2017-09" db="EMBL/GenBank/DDBJ databases">
        <title>Depth-based differentiation of microbial function through sediment-hosted aquifers and enrichment of novel symbionts in the deep terrestrial subsurface.</title>
        <authorList>
            <person name="Probst A.J."/>
            <person name="Ladd B."/>
            <person name="Jarett J.K."/>
            <person name="Geller-Mcgrath D.E."/>
            <person name="Sieber C.M.K."/>
            <person name="Emerson J.B."/>
            <person name="Anantharaman K."/>
            <person name="Thomas B.C."/>
            <person name="Malmstrom R."/>
            <person name="Stieglmeier M."/>
            <person name="Klingl A."/>
            <person name="Woyke T."/>
            <person name="Ryan C.M."/>
            <person name="Banfield J.F."/>
        </authorList>
    </citation>
    <scope>NUCLEOTIDE SEQUENCE [LARGE SCALE GENOMIC DNA]</scope>
</reference>
<gene>
    <name evidence="1" type="ORF">COY93_01675</name>
</gene>
<evidence type="ECO:0000313" key="1">
    <source>
        <dbReference type="EMBL" id="PIY62994.1"/>
    </source>
</evidence>
<evidence type="ECO:0008006" key="3">
    <source>
        <dbReference type="Google" id="ProtNLM"/>
    </source>
</evidence>
<accession>A0A2M7QAE1</accession>